<comment type="caution">
    <text evidence="8">The sequence shown here is derived from an EMBL/GenBank/DDBJ whole genome shotgun (WGS) entry which is preliminary data.</text>
</comment>
<dbReference type="SUPFAM" id="SSF56645">
    <property type="entry name" value="Acyl-CoA dehydrogenase NM domain-like"/>
    <property type="match status" value="1"/>
</dbReference>
<dbReference type="InterPro" id="IPR036250">
    <property type="entry name" value="AcylCo_DH-like_C"/>
</dbReference>
<dbReference type="Proteomes" id="UP001597419">
    <property type="component" value="Unassembled WGS sequence"/>
</dbReference>
<dbReference type="GO" id="GO:0016491">
    <property type="term" value="F:oxidoreductase activity"/>
    <property type="evidence" value="ECO:0007669"/>
    <property type="project" value="UniProtKB-KW"/>
</dbReference>
<dbReference type="Pfam" id="PF00441">
    <property type="entry name" value="Acyl-CoA_dh_1"/>
    <property type="match status" value="1"/>
</dbReference>
<evidence type="ECO:0000313" key="8">
    <source>
        <dbReference type="EMBL" id="MFD2463748.1"/>
    </source>
</evidence>
<evidence type="ECO:0000313" key="9">
    <source>
        <dbReference type="Proteomes" id="UP001597419"/>
    </source>
</evidence>
<dbReference type="RefSeq" id="WP_345386523.1">
    <property type="nucleotide sequence ID" value="NZ_BAABHG010000001.1"/>
</dbReference>
<name>A0ABW5GSK9_9PSEU</name>
<reference evidence="9" key="1">
    <citation type="journal article" date="2019" name="Int. J. Syst. Evol. Microbiol.">
        <title>The Global Catalogue of Microorganisms (GCM) 10K type strain sequencing project: providing services to taxonomists for standard genome sequencing and annotation.</title>
        <authorList>
            <consortium name="The Broad Institute Genomics Platform"/>
            <consortium name="The Broad Institute Genome Sequencing Center for Infectious Disease"/>
            <person name="Wu L."/>
            <person name="Ma J."/>
        </authorList>
    </citation>
    <scope>NUCLEOTIDE SEQUENCE [LARGE SCALE GENOMIC DNA]</scope>
    <source>
        <strain evidence="9">CGMCC 4.7643</strain>
    </source>
</reference>
<dbReference type="EMBL" id="JBHUKU010000022">
    <property type="protein sequence ID" value="MFD2463748.1"/>
    <property type="molecule type" value="Genomic_DNA"/>
</dbReference>
<evidence type="ECO:0000256" key="2">
    <source>
        <dbReference type="ARBA" id="ARBA00009347"/>
    </source>
</evidence>
<evidence type="ECO:0000256" key="1">
    <source>
        <dbReference type="ARBA" id="ARBA00001974"/>
    </source>
</evidence>
<keyword evidence="9" id="KW-1185">Reference proteome</keyword>
<evidence type="ECO:0000259" key="7">
    <source>
        <dbReference type="Pfam" id="PF02771"/>
    </source>
</evidence>
<evidence type="ECO:0000256" key="5">
    <source>
        <dbReference type="ARBA" id="ARBA00023002"/>
    </source>
</evidence>
<feature type="domain" description="Acyl-CoA dehydrogenase/oxidase N-terminal" evidence="7">
    <location>
        <begin position="13"/>
        <end position="126"/>
    </location>
</feature>
<comment type="similarity">
    <text evidence="2">Belongs to the acyl-CoA dehydrogenase family.</text>
</comment>
<dbReference type="InterPro" id="IPR013786">
    <property type="entry name" value="AcylCoA_DH/ox_N"/>
</dbReference>
<dbReference type="Pfam" id="PF02771">
    <property type="entry name" value="Acyl-CoA_dh_N"/>
    <property type="match status" value="1"/>
</dbReference>
<dbReference type="SUPFAM" id="SSF47203">
    <property type="entry name" value="Acyl-CoA dehydrogenase C-terminal domain-like"/>
    <property type="match status" value="1"/>
</dbReference>
<gene>
    <name evidence="8" type="ORF">ACFSYJ_34390</name>
</gene>
<dbReference type="InterPro" id="IPR037069">
    <property type="entry name" value="AcylCoA_DH/ox_N_sf"/>
</dbReference>
<organism evidence="8 9">
    <name type="scientific">Amycolatopsis samaneae</name>
    <dbReference type="NCBI Taxonomy" id="664691"/>
    <lineage>
        <taxon>Bacteria</taxon>
        <taxon>Bacillati</taxon>
        <taxon>Actinomycetota</taxon>
        <taxon>Actinomycetes</taxon>
        <taxon>Pseudonocardiales</taxon>
        <taxon>Pseudonocardiaceae</taxon>
        <taxon>Amycolatopsis</taxon>
    </lineage>
</organism>
<evidence type="ECO:0000259" key="6">
    <source>
        <dbReference type="Pfam" id="PF00441"/>
    </source>
</evidence>
<evidence type="ECO:0000256" key="4">
    <source>
        <dbReference type="ARBA" id="ARBA00022827"/>
    </source>
</evidence>
<keyword evidence="5 8" id="KW-0560">Oxidoreductase</keyword>
<evidence type="ECO:0000256" key="3">
    <source>
        <dbReference type="ARBA" id="ARBA00022630"/>
    </source>
</evidence>
<dbReference type="InterPro" id="IPR009075">
    <property type="entry name" value="AcylCo_DH/oxidase_C"/>
</dbReference>
<dbReference type="Gene3D" id="1.20.140.10">
    <property type="entry name" value="Butyryl-CoA Dehydrogenase, subunit A, domain 3"/>
    <property type="match status" value="1"/>
</dbReference>
<dbReference type="PANTHER" id="PTHR43884:SF20">
    <property type="entry name" value="ACYL-COA DEHYDROGENASE FADE28"/>
    <property type="match status" value="1"/>
</dbReference>
<dbReference type="InterPro" id="IPR046373">
    <property type="entry name" value="Acyl-CoA_Oxase/DH_mid-dom_sf"/>
</dbReference>
<dbReference type="EC" id="1.-.-.-" evidence="8"/>
<dbReference type="Gene3D" id="2.40.110.10">
    <property type="entry name" value="Butyryl-CoA Dehydrogenase, subunit A, domain 2"/>
    <property type="match status" value="1"/>
</dbReference>
<accession>A0ABW5GSK9</accession>
<dbReference type="InterPro" id="IPR009100">
    <property type="entry name" value="AcylCoA_DH/oxidase_NM_dom_sf"/>
</dbReference>
<comment type="cofactor">
    <cofactor evidence="1">
        <name>FAD</name>
        <dbReference type="ChEBI" id="CHEBI:57692"/>
    </cofactor>
</comment>
<protein>
    <submittedName>
        <fullName evidence="8">Acyl-CoA dehydrogenase family protein</fullName>
        <ecNumber evidence="8">1.-.-.-</ecNumber>
    </submittedName>
</protein>
<proteinExistence type="inferred from homology"/>
<keyword evidence="3" id="KW-0285">Flavoprotein</keyword>
<dbReference type="Gene3D" id="1.10.540.10">
    <property type="entry name" value="Acyl-CoA dehydrogenase/oxidase, N-terminal domain"/>
    <property type="match status" value="1"/>
</dbReference>
<dbReference type="PANTHER" id="PTHR43884">
    <property type="entry name" value="ACYL-COA DEHYDROGENASE"/>
    <property type="match status" value="1"/>
</dbReference>
<feature type="domain" description="Acyl-CoA dehydrogenase/oxidase C-terminal" evidence="6">
    <location>
        <begin position="233"/>
        <end position="371"/>
    </location>
</feature>
<sequence>MTELREPNLLYTDVEDDLRASVRDLLADRAPAEAVLKRAETAEPYDLKLWRTLAAELGAAGLAVPEELGGHGASAREVAVVLEELGRSVAPVPFLGSVVLATSALLGADTAAPVAAELLPRLAAGEVIGALAVPLTTAPDAGFPAAVTAGADGTLSGRVGAVADASAAELLVVPATGPDGPGLYAVEAASAGVTVSELVSLDLTRRVADVVLDHAPARLVASGAHAESGLRHALTTAAGLLASEQLGIAEWALTETTGYLRTRYQFGRPVGSFQSLKHRLADLYTDLVAARAAARYAADALATGGEDVEVAVAIAQARTAPIAVHTVEEAIQLHGGIGMTWEHPAHLYLKRAKADELALGTPGRHRARLAELVDLPA</sequence>
<keyword evidence="4" id="KW-0274">FAD</keyword>